<dbReference type="AlphaFoldDB" id="A0AAV1CJS3"/>
<accession>A0AAV1CJS3</accession>
<protein>
    <submittedName>
        <fullName evidence="2">OLC1v1031291C1</fullName>
    </submittedName>
</protein>
<feature type="region of interest" description="Disordered" evidence="1">
    <location>
        <begin position="62"/>
        <end position="82"/>
    </location>
</feature>
<proteinExistence type="predicted"/>
<name>A0AAV1CJS3_OLDCO</name>
<reference evidence="2" key="1">
    <citation type="submission" date="2023-03" db="EMBL/GenBank/DDBJ databases">
        <authorList>
            <person name="Julca I."/>
        </authorList>
    </citation>
    <scope>NUCLEOTIDE SEQUENCE</scope>
</reference>
<evidence type="ECO:0000313" key="2">
    <source>
        <dbReference type="EMBL" id="CAI9095358.1"/>
    </source>
</evidence>
<dbReference type="PANTHER" id="PTHR36019:SF3">
    <property type="entry name" value="PLANT_PROTEIN"/>
    <property type="match status" value="1"/>
</dbReference>
<gene>
    <name evidence="2" type="ORF">OLC1_LOCUS6357</name>
</gene>
<evidence type="ECO:0000256" key="1">
    <source>
        <dbReference type="SAM" id="MobiDB-lite"/>
    </source>
</evidence>
<keyword evidence="3" id="KW-1185">Reference proteome</keyword>
<dbReference type="EMBL" id="OX459119">
    <property type="protein sequence ID" value="CAI9095358.1"/>
    <property type="molecule type" value="Genomic_DNA"/>
</dbReference>
<dbReference type="PANTHER" id="PTHR36019">
    <property type="entry name" value="PLANT/PROTEIN"/>
    <property type="match status" value="1"/>
</dbReference>
<evidence type="ECO:0000313" key="3">
    <source>
        <dbReference type="Proteomes" id="UP001161247"/>
    </source>
</evidence>
<dbReference type="Proteomes" id="UP001161247">
    <property type="component" value="Chromosome 2"/>
</dbReference>
<organism evidence="2 3">
    <name type="scientific">Oldenlandia corymbosa var. corymbosa</name>
    <dbReference type="NCBI Taxonomy" id="529605"/>
    <lineage>
        <taxon>Eukaryota</taxon>
        <taxon>Viridiplantae</taxon>
        <taxon>Streptophyta</taxon>
        <taxon>Embryophyta</taxon>
        <taxon>Tracheophyta</taxon>
        <taxon>Spermatophyta</taxon>
        <taxon>Magnoliopsida</taxon>
        <taxon>eudicotyledons</taxon>
        <taxon>Gunneridae</taxon>
        <taxon>Pentapetalae</taxon>
        <taxon>asterids</taxon>
        <taxon>lamiids</taxon>
        <taxon>Gentianales</taxon>
        <taxon>Rubiaceae</taxon>
        <taxon>Rubioideae</taxon>
        <taxon>Spermacoceae</taxon>
        <taxon>Hedyotis-Oldenlandia complex</taxon>
        <taxon>Oldenlandia</taxon>
    </lineage>
</organism>
<sequence>MSLNCLKGMKRTDSDTEMRDTLCQEKANIHRFLTRIERSWSGNIGEAPNFGKMRTGSSLMADPKAKVDHPYRTRHSAPAHAFDAASPRLVRSSGMRRDWSFEDLRRGVQGY</sequence>